<evidence type="ECO:0000313" key="3">
    <source>
        <dbReference type="Proteomes" id="UP000694421"/>
    </source>
</evidence>
<dbReference type="GO" id="GO:0005634">
    <property type="term" value="C:nucleus"/>
    <property type="evidence" value="ECO:0007669"/>
    <property type="project" value="TreeGrafter"/>
</dbReference>
<organism evidence="2 3">
    <name type="scientific">Salvator merianae</name>
    <name type="common">Argentine black and white tegu</name>
    <name type="synonym">Tupinambis merianae</name>
    <dbReference type="NCBI Taxonomy" id="96440"/>
    <lineage>
        <taxon>Eukaryota</taxon>
        <taxon>Metazoa</taxon>
        <taxon>Chordata</taxon>
        <taxon>Craniata</taxon>
        <taxon>Vertebrata</taxon>
        <taxon>Euteleostomi</taxon>
        <taxon>Lepidosauria</taxon>
        <taxon>Squamata</taxon>
        <taxon>Bifurcata</taxon>
        <taxon>Unidentata</taxon>
        <taxon>Episquamata</taxon>
        <taxon>Laterata</taxon>
        <taxon>Teiioidea</taxon>
        <taxon>Teiidae</taxon>
        <taxon>Salvator</taxon>
    </lineage>
</organism>
<sequence length="234" mass="27141">MAASVAFEQMRDLIEIQETLLDSLRRQVAVQEENSVSKVEYEAVIKKLKMEEDEHRKTKNKLAMESEQLEFALGEIDVLSKQLEREKQAFDSTLSRVNCKVQKQSFQKDKLMSKCIEIETHIQKQEDILNCKEKEIKKLQQCVDKQKQTLKKQASDFTIQKQQENYITQVLGGKKGVLEFLMVLSKAFETVFWTSEGSCGMLRRQLSRLPNFSHCLQDFELGFATPRLKIVSVL</sequence>
<protein>
    <recommendedName>
        <fullName evidence="4">Spermatogenesis-associated protein 24</fullName>
    </recommendedName>
</protein>
<dbReference type="GO" id="GO:0005737">
    <property type="term" value="C:cytoplasm"/>
    <property type="evidence" value="ECO:0007669"/>
    <property type="project" value="TreeGrafter"/>
</dbReference>
<feature type="coiled-coil region" evidence="1">
    <location>
        <begin position="122"/>
        <end position="149"/>
    </location>
</feature>
<proteinExistence type="predicted"/>
<dbReference type="Proteomes" id="UP000694421">
    <property type="component" value="Unplaced"/>
</dbReference>
<dbReference type="PANTHER" id="PTHR35155">
    <property type="entry name" value="SPERMATOGENESIS-ASSOCIATED PROTEIN 24"/>
    <property type="match status" value="1"/>
</dbReference>
<dbReference type="InterPro" id="IPR029176">
    <property type="entry name" value="SPATA24"/>
</dbReference>
<dbReference type="GeneTree" id="ENSGT00390000007817"/>
<evidence type="ECO:0008006" key="4">
    <source>
        <dbReference type="Google" id="ProtNLM"/>
    </source>
</evidence>
<reference evidence="2" key="1">
    <citation type="submission" date="2025-08" db="UniProtKB">
        <authorList>
            <consortium name="Ensembl"/>
        </authorList>
    </citation>
    <scope>IDENTIFICATION</scope>
</reference>
<evidence type="ECO:0000256" key="1">
    <source>
        <dbReference type="SAM" id="Coils"/>
    </source>
</evidence>
<keyword evidence="3" id="KW-1185">Reference proteome</keyword>
<dbReference type="Pfam" id="PF15175">
    <property type="entry name" value="SPATA24"/>
    <property type="match status" value="1"/>
</dbReference>
<dbReference type="GO" id="GO:0003677">
    <property type="term" value="F:DNA binding"/>
    <property type="evidence" value="ECO:0007669"/>
    <property type="project" value="TreeGrafter"/>
</dbReference>
<keyword evidence="1" id="KW-0175">Coiled coil</keyword>
<dbReference type="PANTHER" id="PTHR35155:SF1">
    <property type="entry name" value="SPERMATOGENESIS-ASSOCIATED PROTEIN 24"/>
    <property type="match status" value="1"/>
</dbReference>
<dbReference type="OMA" id="HITKQED"/>
<accession>A0A8D0BF70</accession>
<dbReference type="Ensembl" id="ENSSMRT00000008657.1">
    <property type="protein sequence ID" value="ENSSMRP00000007391.1"/>
    <property type="gene ID" value="ENSSMRG00000005950.1"/>
</dbReference>
<dbReference type="AlphaFoldDB" id="A0A8D0BF70"/>
<feature type="coiled-coil region" evidence="1">
    <location>
        <begin position="7"/>
        <end position="89"/>
    </location>
</feature>
<name>A0A8D0BF70_SALMN</name>
<evidence type="ECO:0000313" key="2">
    <source>
        <dbReference type="Ensembl" id="ENSSMRP00000007391.1"/>
    </source>
</evidence>
<reference evidence="2" key="2">
    <citation type="submission" date="2025-09" db="UniProtKB">
        <authorList>
            <consortium name="Ensembl"/>
        </authorList>
    </citation>
    <scope>IDENTIFICATION</scope>
</reference>